<comment type="caution">
    <text evidence="1">The sequence shown here is derived from an EMBL/GenBank/DDBJ whole genome shotgun (WGS) entry which is preliminary data.</text>
</comment>
<dbReference type="EMBL" id="JAFBER010000010">
    <property type="protein sequence ID" value="MBM7645652.1"/>
    <property type="molecule type" value="Genomic_DNA"/>
</dbReference>
<dbReference type="Proteomes" id="UP000808914">
    <property type="component" value="Unassembled WGS sequence"/>
</dbReference>
<gene>
    <name evidence="1" type="ORF">JOD45_001870</name>
</gene>
<accession>A0ABS2Q282</accession>
<evidence type="ECO:0000313" key="2">
    <source>
        <dbReference type="Proteomes" id="UP000808914"/>
    </source>
</evidence>
<protein>
    <submittedName>
        <fullName evidence="1">Uncharacterized protein</fullName>
    </submittedName>
</protein>
<reference evidence="1 2" key="1">
    <citation type="submission" date="2021-01" db="EMBL/GenBank/DDBJ databases">
        <title>Genomic Encyclopedia of Type Strains, Phase IV (KMG-IV): sequencing the most valuable type-strain genomes for metagenomic binning, comparative biology and taxonomic classification.</title>
        <authorList>
            <person name="Goeker M."/>
        </authorList>
    </citation>
    <scope>NUCLEOTIDE SEQUENCE [LARGE SCALE GENOMIC DNA]</scope>
    <source>
        <strain evidence="1 2">DSM 28236</strain>
    </source>
</reference>
<proteinExistence type="predicted"/>
<keyword evidence="2" id="KW-1185">Reference proteome</keyword>
<organism evidence="1 2">
    <name type="scientific">Scopulibacillus daqui</name>
    <dbReference type="NCBI Taxonomy" id="1469162"/>
    <lineage>
        <taxon>Bacteria</taxon>
        <taxon>Bacillati</taxon>
        <taxon>Bacillota</taxon>
        <taxon>Bacilli</taxon>
        <taxon>Bacillales</taxon>
        <taxon>Sporolactobacillaceae</taxon>
        <taxon>Scopulibacillus</taxon>
    </lineage>
</organism>
<evidence type="ECO:0000313" key="1">
    <source>
        <dbReference type="EMBL" id="MBM7645652.1"/>
    </source>
</evidence>
<dbReference type="RefSeq" id="WP_205003577.1">
    <property type="nucleotide sequence ID" value="NZ_JAFBER010000010.1"/>
</dbReference>
<name>A0ABS2Q282_9BACL</name>
<sequence length="339" mass="39811">MLFHHEIFPQSICAPEQVLIPNYLLNATEYLLVVKQDALCPKALISHQCFHQKNDQLILLINPIDSETIDGLFHIEKKTGIVVEPIFKKINHHFKQIEYVNFSNLKTESQYKQIDFLSEEKDKKLIQARNAFLKAKNTLNHIYSIYDEAVDQNQMQSFIDDLFQWISPLLHDKESNESDVQSCYFRSQNGVHRMLPFRDIKQKIILKGNYRTGTSYCLKVLENKILRLNQHIIRYHCPLFSNDPDMLYLSSEKVAIVDGMEPHIFEPIRPFDKTFNLDEQCIDQQKILLYSKEINEAMSNYKKLMKQASLALHSANVYQKQYQSIIQQNSLELKQLLND</sequence>